<sequence>MSAQHRALLEEPEVPDLNEYDEVDLTALGGRNLMTYIKYTGMQDGDFVRPRWVGASPSGEAFDDVTAQLQVGPEDVANGLEVTIRNDRLRAAEGGWAFYSYQVNDGQESLRKFCYVGLRARTEPETLSVLHALPSHGLTLQPGALPAGGAITMLVAPYQAMQVDDTITLQLVGYDEDGVEDSVWSRTLTVTKDHFDKIPLSADVPKNWFGFLEKGYMEGFYRIDLVDGGSVDSPLQRWEIDSKATLPDLLAAPRIEGHSEGDPLDPTQFRNGLAIAVPAYPGMQVSDHVVLHWRSPAGDLVQAARVDPSSLAAGSLFFRVPVENVMQNAGSSVRLSYLYGRKGGNLSSSELQVTVALIRSLPAADVRGAIPEGPADAGRIPGLEAKDGVYVVVPADTLAPGELAEVHWMGQSALGQYIAKEPVSPANPLRFFIPKDYVPANFGRGEKDESRRFQVFYRLIGATGQVDSAPYNLRITPVPSTSYPQITCTQADAGGLSLAKVPAAGADLALGTWLFGKQGQLLTVAVSGVTATGEVEEVILDSAPVTAEQAENGVRAKLPKAFLEGLTMGESFTISPRLSFDGGVYFTPFRSITLTLNR</sequence>
<reference evidence="1 2" key="1">
    <citation type="submission" date="2018-06" db="EMBL/GenBank/DDBJ databases">
        <authorList>
            <consortium name="Pathogen Informatics"/>
            <person name="Doyle S."/>
        </authorList>
    </citation>
    <scope>NUCLEOTIDE SEQUENCE [LARGE SCALE GENOMIC DNA]</scope>
    <source>
        <strain evidence="1 2">NCTC7914</strain>
    </source>
</reference>
<accession>A0A379PPD0</accession>
<dbReference type="AlphaFoldDB" id="A0A379PPD0"/>
<dbReference type="Proteomes" id="UP000254602">
    <property type="component" value="Unassembled WGS sequence"/>
</dbReference>
<dbReference type="RefSeq" id="WP_115275600.1">
    <property type="nucleotide sequence ID" value="NZ_UGUY01000002.1"/>
</dbReference>
<name>A0A379PPD0_PSEPU</name>
<organism evidence="1 2">
    <name type="scientific">Pseudomonas putida</name>
    <name type="common">Arthrobacter siderocapsulatus</name>
    <dbReference type="NCBI Taxonomy" id="303"/>
    <lineage>
        <taxon>Bacteria</taxon>
        <taxon>Pseudomonadati</taxon>
        <taxon>Pseudomonadota</taxon>
        <taxon>Gammaproteobacteria</taxon>
        <taxon>Pseudomonadales</taxon>
        <taxon>Pseudomonadaceae</taxon>
        <taxon>Pseudomonas</taxon>
    </lineage>
</organism>
<dbReference type="EMBL" id="UGUY01000002">
    <property type="protein sequence ID" value="SUF08882.1"/>
    <property type="molecule type" value="Genomic_DNA"/>
</dbReference>
<gene>
    <name evidence="1" type="ORF">NCTC7914_04911</name>
</gene>
<protein>
    <submittedName>
        <fullName evidence="1">Uncharacterized protein</fullName>
    </submittedName>
</protein>
<evidence type="ECO:0000313" key="1">
    <source>
        <dbReference type="EMBL" id="SUF08882.1"/>
    </source>
</evidence>
<proteinExistence type="predicted"/>
<evidence type="ECO:0000313" key="2">
    <source>
        <dbReference type="Proteomes" id="UP000254602"/>
    </source>
</evidence>